<evidence type="ECO:0000313" key="2">
    <source>
        <dbReference type="Proteomes" id="UP000178106"/>
    </source>
</evidence>
<sequence>MNYSHDDEDVANLQEWSMAEKVECKYFTRSAVPASATARDPFSCSATAAQRYADSYFAQSSTQSCVLVSW</sequence>
<evidence type="ECO:0000313" key="1">
    <source>
        <dbReference type="EMBL" id="OGZ18316.1"/>
    </source>
</evidence>
<organism evidence="1 2">
    <name type="scientific">Candidatus Lloydbacteria bacterium RIFOXYC12_FULL_46_25</name>
    <dbReference type="NCBI Taxonomy" id="1798670"/>
    <lineage>
        <taxon>Bacteria</taxon>
        <taxon>Candidatus Lloydiibacteriota</taxon>
    </lineage>
</organism>
<protein>
    <submittedName>
        <fullName evidence="1">Uncharacterized protein</fullName>
    </submittedName>
</protein>
<dbReference type="Proteomes" id="UP000178106">
    <property type="component" value="Unassembled WGS sequence"/>
</dbReference>
<reference evidence="1 2" key="1">
    <citation type="journal article" date="2016" name="Nat. Commun.">
        <title>Thousands of microbial genomes shed light on interconnected biogeochemical processes in an aquifer system.</title>
        <authorList>
            <person name="Anantharaman K."/>
            <person name="Brown C.T."/>
            <person name="Hug L.A."/>
            <person name="Sharon I."/>
            <person name="Castelle C.J."/>
            <person name="Probst A.J."/>
            <person name="Thomas B.C."/>
            <person name="Singh A."/>
            <person name="Wilkins M.J."/>
            <person name="Karaoz U."/>
            <person name="Brodie E.L."/>
            <person name="Williams K.H."/>
            <person name="Hubbard S.S."/>
            <person name="Banfield J.F."/>
        </authorList>
    </citation>
    <scope>NUCLEOTIDE SEQUENCE [LARGE SCALE GENOMIC DNA]</scope>
</reference>
<comment type="caution">
    <text evidence="1">The sequence shown here is derived from an EMBL/GenBank/DDBJ whole genome shotgun (WGS) entry which is preliminary data.</text>
</comment>
<proteinExistence type="predicted"/>
<dbReference type="AlphaFoldDB" id="A0A1G2DXL0"/>
<dbReference type="EMBL" id="MHLU01000098">
    <property type="protein sequence ID" value="OGZ18316.1"/>
    <property type="molecule type" value="Genomic_DNA"/>
</dbReference>
<accession>A0A1G2DXL0</accession>
<name>A0A1G2DXL0_9BACT</name>
<gene>
    <name evidence="1" type="ORF">A2494_03375</name>
</gene>